<dbReference type="STRING" id="1030841.HMPREF9370_1850"/>
<organism evidence="1 2">
    <name type="scientific">Neisseria wadsworthii 9715</name>
    <dbReference type="NCBI Taxonomy" id="1030841"/>
    <lineage>
        <taxon>Bacteria</taxon>
        <taxon>Pseudomonadati</taxon>
        <taxon>Pseudomonadota</taxon>
        <taxon>Betaproteobacteria</taxon>
        <taxon>Neisseriales</taxon>
        <taxon>Neisseriaceae</taxon>
        <taxon>Neisseria</taxon>
    </lineage>
</organism>
<gene>
    <name evidence="1" type="ORF">HMPREF9370_1850</name>
</gene>
<dbReference type="RefSeq" id="WP_009116991.1">
    <property type="nucleotide sequence ID" value="NZ_JH165159.1"/>
</dbReference>
<dbReference type="HOGENOM" id="CLU_3138202_0_0_4"/>
<name>G4CRZ0_9NEIS</name>
<dbReference type="EMBL" id="AGAZ01000063">
    <property type="protein sequence ID" value="EGZ44904.1"/>
    <property type="molecule type" value="Genomic_DNA"/>
</dbReference>
<proteinExistence type="predicted"/>
<keyword evidence="2" id="KW-1185">Reference proteome</keyword>
<dbReference type="AlphaFoldDB" id="G4CRZ0"/>
<accession>G4CRZ0</accession>
<sequence length="49" mass="5696">MMRDTLCKTYPNAIIHVRDKNGNEARNIALMFAVKFHAAKYQKPIFKIS</sequence>
<reference evidence="1 2" key="1">
    <citation type="submission" date="2011-06" db="EMBL/GenBank/DDBJ databases">
        <authorList>
            <person name="Muzny D."/>
            <person name="Qin X."/>
            <person name="Deng J."/>
            <person name="Jiang H."/>
            <person name="Liu Y."/>
            <person name="Qu J."/>
            <person name="Song X.-Z."/>
            <person name="Zhang L."/>
            <person name="Thornton R."/>
            <person name="Coyle M."/>
            <person name="Francisco L."/>
            <person name="Jackson L."/>
            <person name="Javaid M."/>
            <person name="Korchina V."/>
            <person name="Kovar C."/>
            <person name="Mata R."/>
            <person name="Mathew T."/>
            <person name="Ngo R."/>
            <person name="Nguyen L."/>
            <person name="Nguyen N."/>
            <person name="Okwuonu G."/>
            <person name="Ongeri F."/>
            <person name="Pham C."/>
            <person name="Simmons D."/>
            <person name="Wilczek-Boney K."/>
            <person name="Hale W."/>
            <person name="Jakkamsetti A."/>
            <person name="Pham P."/>
            <person name="Ruth R."/>
            <person name="San Lucas F."/>
            <person name="Warren J."/>
            <person name="Zhang J."/>
            <person name="Zhao Z."/>
            <person name="Zhou C."/>
            <person name="Zhu D."/>
            <person name="Lee S."/>
            <person name="Bess C."/>
            <person name="Blankenburg K."/>
            <person name="Forbes L."/>
            <person name="Fu Q."/>
            <person name="Gubbala S."/>
            <person name="Hirani K."/>
            <person name="Jayaseelan J.C."/>
            <person name="Lara F."/>
            <person name="Munidasa M."/>
            <person name="Palculict T."/>
            <person name="Patil S."/>
            <person name="Pu L.-L."/>
            <person name="Saada N."/>
            <person name="Tang L."/>
            <person name="Weissenberger G."/>
            <person name="Zhu Y."/>
            <person name="Hemphill L."/>
            <person name="Shang Y."/>
            <person name="Youmans B."/>
            <person name="Ayvaz T."/>
            <person name="Ross M."/>
            <person name="Santibanez J."/>
            <person name="Aqrawi P."/>
            <person name="Gross S."/>
            <person name="Joshi V."/>
            <person name="Fowler G."/>
            <person name="Nazareth L."/>
            <person name="Reid J."/>
            <person name="Worley K."/>
            <person name="Petrosino J."/>
            <person name="Highlander S."/>
            <person name="Gibbs R."/>
        </authorList>
    </citation>
    <scope>NUCLEOTIDE SEQUENCE [LARGE SCALE GENOMIC DNA]</scope>
    <source>
        <strain evidence="1 2">9715</strain>
    </source>
</reference>
<dbReference type="OrthoDB" id="8612762at2"/>
<evidence type="ECO:0000313" key="1">
    <source>
        <dbReference type="EMBL" id="EGZ44904.1"/>
    </source>
</evidence>
<evidence type="ECO:0000313" key="2">
    <source>
        <dbReference type="Proteomes" id="UP000005336"/>
    </source>
</evidence>
<dbReference type="Proteomes" id="UP000005336">
    <property type="component" value="Unassembled WGS sequence"/>
</dbReference>
<protein>
    <submittedName>
        <fullName evidence="1">Uncharacterized protein</fullName>
    </submittedName>
</protein>
<comment type="caution">
    <text evidence="1">The sequence shown here is derived from an EMBL/GenBank/DDBJ whole genome shotgun (WGS) entry which is preliminary data.</text>
</comment>
<dbReference type="PATRIC" id="fig|1030841.3.peg.1839"/>